<proteinExistence type="predicted"/>
<dbReference type="Proteomes" id="UP001589716">
    <property type="component" value="Unassembled WGS sequence"/>
</dbReference>
<gene>
    <name evidence="1" type="ORF">ACFFTP_30990</name>
</gene>
<accession>A0ABV5QYY1</accession>
<protein>
    <submittedName>
        <fullName evidence="1">Uncharacterized protein</fullName>
    </submittedName>
</protein>
<dbReference type="RefSeq" id="WP_382746176.1">
    <property type="nucleotide sequence ID" value="NZ_JBHMCT010000040.1"/>
</dbReference>
<name>A0ABV5QYY1_9ACTN</name>
<evidence type="ECO:0000313" key="1">
    <source>
        <dbReference type="EMBL" id="MFB9558594.1"/>
    </source>
</evidence>
<keyword evidence="2" id="KW-1185">Reference proteome</keyword>
<dbReference type="EMBL" id="JBHMCT010000040">
    <property type="protein sequence ID" value="MFB9558594.1"/>
    <property type="molecule type" value="Genomic_DNA"/>
</dbReference>
<evidence type="ECO:0000313" key="2">
    <source>
        <dbReference type="Proteomes" id="UP001589716"/>
    </source>
</evidence>
<sequence length="144" mass="15477">MSETGLILRTTQQIVNYFGLVAPGHGHFADAQGRLDITGAVFRAVTGTTPNAFLDDPDTARLLIETNTPVMTAIRWISAVLPGQPPHDDDTGIDDHIEHLAAWLDDTDPFLRRRPNTSDVIGVLGRAAQAADTITDIPAQRAAA</sequence>
<comment type="caution">
    <text evidence="1">The sequence shown here is derived from an EMBL/GenBank/DDBJ whole genome shotgun (WGS) entry which is preliminary data.</text>
</comment>
<organism evidence="1 2">
    <name type="scientific">Streptomyces roseoviridis</name>
    <dbReference type="NCBI Taxonomy" id="67361"/>
    <lineage>
        <taxon>Bacteria</taxon>
        <taxon>Bacillati</taxon>
        <taxon>Actinomycetota</taxon>
        <taxon>Actinomycetes</taxon>
        <taxon>Kitasatosporales</taxon>
        <taxon>Streptomycetaceae</taxon>
        <taxon>Streptomyces</taxon>
    </lineage>
</organism>
<reference evidence="1 2" key="1">
    <citation type="submission" date="2024-09" db="EMBL/GenBank/DDBJ databases">
        <authorList>
            <person name="Sun Q."/>
            <person name="Mori K."/>
        </authorList>
    </citation>
    <scope>NUCLEOTIDE SEQUENCE [LARGE SCALE GENOMIC DNA]</scope>
    <source>
        <strain evidence="1 2">JCM 4414</strain>
    </source>
</reference>